<dbReference type="Proteomes" id="UP000824151">
    <property type="component" value="Unassembled WGS sequence"/>
</dbReference>
<keyword evidence="6 8" id="KW-1133">Transmembrane helix</keyword>
<dbReference type="GO" id="GO:0005886">
    <property type="term" value="C:plasma membrane"/>
    <property type="evidence" value="ECO:0007669"/>
    <property type="project" value="UniProtKB-SubCell"/>
</dbReference>
<evidence type="ECO:0000313" key="11">
    <source>
        <dbReference type="EMBL" id="HIX00498.1"/>
    </source>
</evidence>
<organism evidence="11 12">
    <name type="scientific">Candidatus Nesterenkonia stercoripullorum</name>
    <dbReference type="NCBI Taxonomy" id="2838701"/>
    <lineage>
        <taxon>Bacteria</taxon>
        <taxon>Bacillati</taxon>
        <taxon>Actinomycetota</taxon>
        <taxon>Actinomycetes</taxon>
        <taxon>Micrococcales</taxon>
        <taxon>Micrococcaceae</taxon>
        <taxon>Nesterenkonia</taxon>
    </lineage>
</organism>
<gene>
    <name evidence="11" type="ORF">H9871_10185</name>
</gene>
<feature type="domain" description="ABC transmembrane type-1" evidence="10">
    <location>
        <begin position="105"/>
        <end position="312"/>
    </location>
</feature>
<dbReference type="CDD" id="cd06261">
    <property type="entry name" value="TM_PBP2"/>
    <property type="match status" value="1"/>
</dbReference>
<accession>A0A9D1UU91</accession>
<keyword evidence="4" id="KW-1003">Cell membrane</keyword>
<feature type="transmembrane region" description="Helical" evidence="8">
    <location>
        <begin position="293"/>
        <end position="312"/>
    </location>
</feature>
<evidence type="ECO:0000259" key="10">
    <source>
        <dbReference type="PROSITE" id="PS50928"/>
    </source>
</evidence>
<dbReference type="GO" id="GO:0055085">
    <property type="term" value="P:transmembrane transport"/>
    <property type="evidence" value="ECO:0007669"/>
    <property type="project" value="InterPro"/>
</dbReference>
<proteinExistence type="inferred from homology"/>
<feature type="region of interest" description="Disordered" evidence="9">
    <location>
        <begin position="1"/>
        <end position="37"/>
    </location>
</feature>
<evidence type="ECO:0000256" key="9">
    <source>
        <dbReference type="SAM" id="MobiDB-lite"/>
    </source>
</evidence>
<evidence type="ECO:0000256" key="7">
    <source>
        <dbReference type="ARBA" id="ARBA00023136"/>
    </source>
</evidence>
<feature type="transmembrane region" description="Helical" evidence="8">
    <location>
        <begin position="194"/>
        <end position="211"/>
    </location>
</feature>
<keyword evidence="7 8" id="KW-0472">Membrane</keyword>
<protein>
    <submittedName>
        <fullName evidence="11">Spermidine/putrescine ABC transporter permease</fullName>
    </submittedName>
</protein>
<dbReference type="Gene3D" id="1.10.3720.10">
    <property type="entry name" value="MetI-like"/>
    <property type="match status" value="1"/>
</dbReference>
<evidence type="ECO:0000256" key="2">
    <source>
        <dbReference type="ARBA" id="ARBA00007069"/>
    </source>
</evidence>
<evidence type="ECO:0000313" key="12">
    <source>
        <dbReference type="Proteomes" id="UP000824151"/>
    </source>
</evidence>
<dbReference type="InterPro" id="IPR035906">
    <property type="entry name" value="MetI-like_sf"/>
</dbReference>
<dbReference type="AlphaFoldDB" id="A0A9D1UU91"/>
<dbReference type="PANTHER" id="PTHR42929:SF1">
    <property type="entry name" value="INNER MEMBRANE ABC TRANSPORTER PERMEASE PROTEIN YDCU-RELATED"/>
    <property type="match status" value="1"/>
</dbReference>
<dbReference type="InterPro" id="IPR000515">
    <property type="entry name" value="MetI-like"/>
</dbReference>
<evidence type="ECO:0000256" key="5">
    <source>
        <dbReference type="ARBA" id="ARBA00022692"/>
    </source>
</evidence>
<comment type="caution">
    <text evidence="11">The sequence shown here is derived from an EMBL/GenBank/DDBJ whole genome shotgun (WGS) entry which is preliminary data.</text>
</comment>
<dbReference type="EMBL" id="DXGD01000376">
    <property type="protein sequence ID" value="HIX00498.1"/>
    <property type="molecule type" value="Genomic_DNA"/>
</dbReference>
<evidence type="ECO:0000256" key="6">
    <source>
        <dbReference type="ARBA" id="ARBA00022989"/>
    </source>
</evidence>
<comment type="subcellular location">
    <subcellularLocation>
        <location evidence="1 8">Cell membrane</location>
        <topology evidence="1 8">Multi-pass membrane protein</topology>
    </subcellularLocation>
</comment>
<feature type="transmembrane region" description="Helical" evidence="8">
    <location>
        <begin position="52"/>
        <end position="79"/>
    </location>
</feature>
<feature type="compositionally biased region" description="Low complexity" evidence="9">
    <location>
        <begin position="27"/>
        <end position="36"/>
    </location>
</feature>
<dbReference type="SUPFAM" id="SSF161098">
    <property type="entry name" value="MetI-like"/>
    <property type="match status" value="1"/>
</dbReference>
<evidence type="ECO:0000256" key="1">
    <source>
        <dbReference type="ARBA" id="ARBA00004651"/>
    </source>
</evidence>
<evidence type="ECO:0000256" key="3">
    <source>
        <dbReference type="ARBA" id="ARBA00022448"/>
    </source>
</evidence>
<reference evidence="11" key="2">
    <citation type="submission" date="2021-04" db="EMBL/GenBank/DDBJ databases">
        <authorList>
            <person name="Gilroy R."/>
        </authorList>
    </citation>
    <scope>NUCLEOTIDE SEQUENCE</scope>
    <source>
        <strain evidence="11">ChiHejej3B27-3195</strain>
    </source>
</reference>
<evidence type="ECO:0000256" key="4">
    <source>
        <dbReference type="ARBA" id="ARBA00022475"/>
    </source>
</evidence>
<sequence>MSHTVTPAPPAGHPPSVAPGGAPAPGSPDRSGSAPPLRKRLRGAAAALRSPAVVALAPLTLVVGVFFVAPLAGMAIIAFTVEADDGGTALGLDHFLGLDSHVRAVRNSVLVSVVGSLTAALIGALTAFCIAQIRSKRLDSVVAVFSSVLANDGGAPLAFSFIVTLGNTGLVYGMLGLDAIGFSLYSWQGLVVMYQYFLIPTMVMVTLPTFVGLRKEWMEANTALGGSRTTFWRRVGIPIAMPALLGGWILLFGAAFATYASAAVLIGTGGFPLVPLSIASLLGSSLGAGGQSAAMALGVSMVVIAVVVLFLFNRLQKRSARWLQ</sequence>
<reference evidence="11" key="1">
    <citation type="journal article" date="2021" name="PeerJ">
        <title>Extensive microbial diversity within the chicken gut microbiome revealed by metagenomics and culture.</title>
        <authorList>
            <person name="Gilroy R."/>
            <person name="Ravi A."/>
            <person name="Getino M."/>
            <person name="Pursley I."/>
            <person name="Horton D.L."/>
            <person name="Alikhan N.F."/>
            <person name="Baker D."/>
            <person name="Gharbi K."/>
            <person name="Hall N."/>
            <person name="Watson M."/>
            <person name="Adriaenssens E.M."/>
            <person name="Foster-Nyarko E."/>
            <person name="Jarju S."/>
            <person name="Secka A."/>
            <person name="Antonio M."/>
            <person name="Oren A."/>
            <person name="Chaudhuri R.R."/>
            <person name="La Ragione R."/>
            <person name="Hildebrand F."/>
            <person name="Pallen M.J."/>
        </authorList>
    </citation>
    <scope>NUCLEOTIDE SEQUENCE</scope>
    <source>
        <strain evidence="11">ChiHejej3B27-3195</strain>
    </source>
</reference>
<dbReference type="PROSITE" id="PS50928">
    <property type="entry name" value="ABC_TM1"/>
    <property type="match status" value="1"/>
</dbReference>
<evidence type="ECO:0000256" key="8">
    <source>
        <dbReference type="RuleBase" id="RU363032"/>
    </source>
</evidence>
<feature type="transmembrane region" description="Helical" evidence="8">
    <location>
        <begin position="109"/>
        <end position="130"/>
    </location>
</feature>
<keyword evidence="3 8" id="KW-0813">Transport</keyword>
<dbReference type="Pfam" id="PF00528">
    <property type="entry name" value="BPD_transp_1"/>
    <property type="match status" value="1"/>
</dbReference>
<dbReference type="PANTHER" id="PTHR42929">
    <property type="entry name" value="INNER MEMBRANE ABC TRANSPORTER PERMEASE PROTEIN YDCU-RELATED-RELATED"/>
    <property type="match status" value="1"/>
</dbReference>
<comment type="similarity">
    <text evidence="2">Belongs to the binding-protein-dependent transport system permease family. CysTW subfamily.</text>
</comment>
<feature type="compositionally biased region" description="Pro residues" evidence="9">
    <location>
        <begin position="7"/>
        <end position="17"/>
    </location>
</feature>
<name>A0A9D1UU91_9MICC</name>
<keyword evidence="5 8" id="KW-0812">Transmembrane</keyword>